<evidence type="ECO:0000256" key="1">
    <source>
        <dbReference type="SAM" id="MobiDB-lite"/>
    </source>
</evidence>
<protein>
    <submittedName>
        <fullName evidence="2">Uncharacterized protein</fullName>
    </submittedName>
</protein>
<dbReference type="Proteomes" id="UP000593577">
    <property type="component" value="Unassembled WGS sequence"/>
</dbReference>
<gene>
    <name evidence="2" type="ORF">Goari_011889</name>
</gene>
<dbReference type="PANTHER" id="PTHR35218">
    <property type="entry name" value="RNASE H DOMAIN-CONTAINING PROTEIN"/>
    <property type="match status" value="1"/>
</dbReference>
<accession>A0A7J8WYN5</accession>
<dbReference type="EMBL" id="JABFAA010000004">
    <property type="protein sequence ID" value="MBA0680177.1"/>
    <property type="molecule type" value="Genomic_DNA"/>
</dbReference>
<reference evidence="2 3" key="1">
    <citation type="journal article" date="2019" name="Genome Biol. Evol.">
        <title>Insights into the evolution of the New World diploid cottons (Gossypium, subgenus Houzingenia) based on genome sequencing.</title>
        <authorList>
            <person name="Grover C.E."/>
            <person name="Arick M.A. 2nd"/>
            <person name="Thrash A."/>
            <person name="Conover J.L."/>
            <person name="Sanders W.S."/>
            <person name="Peterson D.G."/>
            <person name="Frelichowski J.E."/>
            <person name="Scheffler J.A."/>
            <person name="Scheffler B.E."/>
            <person name="Wendel J.F."/>
        </authorList>
    </citation>
    <scope>NUCLEOTIDE SEQUENCE [LARGE SCALE GENOMIC DNA]</scope>
    <source>
        <strain evidence="2">185</strain>
        <tissue evidence="2">Leaf</tissue>
    </source>
</reference>
<feature type="compositionally biased region" description="Basic and acidic residues" evidence="1">
    <location>
        <begin position="10"/>
        <end position="24"/>
    </location>
</feature>
<keyword evidence="3" id="KW-1185">Reference proteome</keyword>
<evidence type="ECO:0000313" key="3">
    <source>
        <dbReference type="Proteomes" id="UP000593577"/>
    </source>
</evidence>
<organism evidence="2 3">
    <name type="scientific">Gossypium aridum</name>
    <name type="common">American cotton</name>
    <name type="synonym">Erioxylum aridum</name>
    <dbReference type="NCBI Taxonomy" id="34290"/>
    <lineage>
        <taxon>Eukaryota</taxon>
        <taxon>Viridiplantae</taxon>
        <taxon>Streptophyta</taxon>
        <taxon>Embryophyta</taxon>
        <taxon>Tracheophyta</taxon>
        <taxon>Spermatophyta</taxon>
        <taxon>Magnoliopsida</taxon>
        <taxon>eudicotyledons</taxon>
        <taxon>Gunneridae</taxon>
        <taxon>Pentapetalae</taxon>
        <taxon>rosids</taxon>
        <taxon>malvids</taxon>
        <taxon>Malvales</taxon>
        <taxon>Malvaceae</taxon>
        <taxon>Malvoideae</taxon>
        <taxon>Gossypium</taxon>
    </lineage>
</organism>
<proteinExistence type="predicted"/>
<dbReference type="AlphaFoldDB" id="A0A7J8WYN5"/>
<comment type="caution">
    <text evidence="2">The sequence shown here is derived from an EMBL/GenBank/DDBJ whole genome shotgun (WGS) entry which is preliminary data.</text>
</comment>
<dbReference type="PANTHER" id="PTHR35218:SF9">
    <property type="entry name" value="ENDONUCLEASE_EXONUCLEASE_PHOSPHATASE DOMAIN-CONTAINING PROTEIN"/>
    <property type="match status" value="1"/>
</dbReference>
<feature type="region of interest" description="Disordered" evidence="1">
    <location>
        <begin position="1"/>
        <end position="24"/>
    </location>
</feature>
<evidence type="ECO:0000313" key="2">
    <source>
        <dbReference type="EMBL" id="MBA0680177.1"/>
    </source>
</evidence>
<sequence length="219" mass="24838">MEGTTTQNEESDRITNETRAKDNINDFLGAQTRSGKDLDTSLEAQLSSGNDDALHAEERSKLGHGTIAVGLEQPMQINNFDGVKAHFNPTFEGLEDVDVQLIKSILDPRKHSVGYASPRFPHVFREYNLEYKPYIISFLETKVSGIKVDKIIAKLGFRYSYRVEAIGYSEGIWIGWKNYVRVEVKRKNLWKELSSSLPVGQIPWETIGDFNVILSLNEK</sequence>
<name>A0A7J8WYN5_GOSAI</name>